<name>A0AAD4QGT4_9AGAM</name>
<evidence type="ECO:0000313" key="2">
    <source>
        <dbReference type="Proteomes" id="UP001201163"/>
    </source>
</evidence>
<gene>
    <name evidence="1" type="ORF">EDB92DRAFT_2111941</name>
</gene>
<keyword evidence="2" id="KW-1185">Reference proteome</keyword>
<dbReference type="SUPFAM" id="SSF52047">
    <property type="entry name" value="RNI-like"/>
    <property type="match status" value="1"/>
</dbReference>
<comment type="caution">
    <text evidence="1">The sequence shown here is derived from an EMBL/GenBank/DDBJ whole genome shotgun (WGS) entry which is preliminary data.</text>
</comment>
<organism evidence="1 2">
    <name type="scientific">Lactarius akahatsu</name>
    <dbReference type="NCBI Taxonomy" id="416441"/>
    <lineage>
        <taxon>Eukaryota</taxon>
        <taxon>Fungi</taxon>
        <taxon>Dikarya</taxon>
        <taxon>Basidiomycota</taxon>
        <taxon>Agaricomycotina</taxon>
        <taxon>Agaricomycetes</taxon>
        <taxon>Russulales</taxon>
        <taxon>Russulaceae</taxon>
        <taxon>Lactarius</taxon>
    </lineage>
</organism>
<reference evidence="1" key="1">
    <citation type="submission" date="2022-01" db="EMBL/GenBank/DDBJ databases">
        <title>Comparative genomics reveals a dynamic genome evolution in the ectomycorrhizal milk-cap (Lactarius) mushrooms.</title>
        <authorList>
            <consortium name="DOE Joint Genome Institute"/>
            <person name="Lebreton A."/>
            <person name="Tang N."/>
            <person name="Kuo A."/>
            <person name="LaButti K."/>
            <person name="Drula E."/>
            <person name="Barry K."/>
            <person name="Clum A."/>
            <person name="Lipzen A."/>
            <person name="Mousain D."/>
            <person name="Ng V."/>
            <person name="Wang R."/>
            <person name="Wang X."/>
            <person name="Dai Y."/>
            <person name="Henrissat B."/>
            <person name="Grigoriev I.V."/>
            <person name="Guerin-Laguette A."/>
            <person name="Yu F."/>
            <person name="Martin F.M."/>
        </authorList>
    </citation>
    <scope>NUCLEOTIDE SEQUENCE</scope>
    <source>
        <strain evidence="1">QP</strain>
    </source>
</reference>
<dbReference type="AlphaFoldDB" id="A0AAD4QGT4"/>
<evidence type="ECO:0008006" key="3">
    <source>
        <dbReference type="Google" id="ProtNLM"/>
    </source>
</evidence>
<accession>A0AAD4QGT4</accession>
<sequence length="573" mass="64585">MTSPLHSRYDYSTPLVGRADADGAASDGGYSSDGDISSIYGAYSRYKTLRHKRWTPVLLPPARRSRTRTQISNGSPLPNIHKLPNNVLLEIFTFYGTDVFSEPGGHKYWWQTLALVCSKWDGVIRSSPSYFFGELRFGNHDSTLFFKNISHQRGDSVTRSLDRSPLLPLNLHYDLICPLSQSSKGDEDDIVALLRHLERVYSLQLRLSLSTWREIAAATSDVPVSCTCIEHIYLDTGDRATGFVLPDVFLKGHSPRLRTLMMIGVFLPSLSSLLLSPTRLSCLVLDGIPDLSHLPPRELLVHLNNMPQLRYLNIGFLSTNHHRRLAGDVNPTLDRVALPHLKRFHFRGACTYLESLVTNLDAVAVYELVFTLFHQLKYAIPQVSAFLRRTKRFGFDGIRINFWPEGLVVSASPVISPSPKDVLCLRIPCARLDFQVASAAQICRALRPNFTNMEDLFVRYHQNQLPMQWHDGEVDPTLWKDLLSQFPGMKTLWISSALVSEVTASMSYDTLQLFEELPILAWIVVETHGDDTSTAAARSLSELLASVRSMGGPVIDVYRLFSDKWKTGTLPRR</sequence>
<proteinExistence type="predicted"/>
<dbReference type="Proteomes" id="UP001201163">
    <property type="component" value="Unassembled WGS sequence"/>
</dbReference>
<protein>
    <recommendedName>
        <fullName evidence="3">F-box domain-containing protein</fullName>
    </recommendedName>
</protein>
<evidence type="ECO:0000313" key="1">
    <source>
        <dbReference type="EMBL" id="KAH8998134.1"/>
    </source>
</evidence>
<dbReference type="EMBL" id="JAKELL010000006">
    <property type="protein sequence ID" value="KAH8998134.1"/>
    <property type="molecule type" value="Genomic_DNA"/>
</dbReference>